<dbReference type="EMBL" id="JAIQCJ010001178">
    <property type="protein sequence ID" value="KAJ8791971.1"/>
    <property type="molecule type" value="Genomic_DNA"/>
</dbReference>
<dbReference type="InterPro" id="IPR036236">
    <property type="entry name" value="Znf_C2H2_sf"/>
</dbReference>
<name>A0AB34HJT9_ESCRO</name>
<dbReference type="GO" id="GO:0008270">
    <property type="term" value="F:zinc ion binding"/>
    <property type="evidence" value="ECO:0007669"/>
    <property type="project" value="UniProtKB-KW"/>
</dbReference>
<evidence type="ECO:0000256" key="4">
    <source>
        <dbReference type="PROSITE-ProRule" id="PRU00027"/>
    </source>
</evidence>
<dbReference type="AlphaFoldDB" id="A0AB34HJT9"/>
<dbReference type="SMART" id="SM00614">
    <property type="entry name" value="ZnF_BED"/>
    <property type="match status" value="1"/>
</dbReference>
<feature type="region of interest" description="Disordered" evidence="5">
    <location>
        <begin position="69"/>
        <end position="110"/>
    </location>
</feature>
<dbReference type="Pfam" id="PF02892">
    <property type="entry name" value="zf-BED"/>
    <property type="match status" value="1"/>
</dbReference>
<evidence type="ECO:0000259" key="6">
    <source>
        <dbReference type="PROSITE" id="PS50808"/>
    </source>
</evidence>
<keyword evidence="8" id="KW-1185">Reference proteome</keyword>
<dbReference type="InterPro" id="IPR043471">
    <property type="entry name" value="ZBED2/3"/>
</dbReference>
<sequence>MPTLMPHNRGTWFSEAWEYFHLAPAGAGHHPNPYATCRLCGGQVGRGPGVNVGTTALWKHLRSMHREELEKSGYGQAGQCQASRATAPHRHWGQLGQDPGAGQPKRKGGT</sequence>
<dbReference type="GO" id="GO:0003677">
    <property type="term" value="F:DNA binding"/>
    <property type="evidence" value="ECO:0007669"/>
    <property type="project" value="InterPro"/>
</dbReference>
<dbReference type="Proteomes" id="UP001159641">
    <property type="component" value="Unassembled WGS sequence"/>
</dbReference>
<dbReference type="SUPFAM" id="SSF57667">
    <property type="entry name" value="beta-beta-alpha zinc fingers"/>
    <property type="match status" value="1"/>
</dbReference>
<evidence type="ECO:0000256" key="1">
    <source>
        <dbReference type="ARBA" id="ARBA00022723"/>
    </source>
</evidence>
<organism evidence="7 8">
    <name type="scientific">Eschrichtius robustus</name>
    <name type="common">California gray whale</name>
    <name type="synonym">Eschrichtius gibbosus</name>
    <dbReference type="NCBI Taxonomy" id="9764"/>
    <lineage>
        <taxon>Eukaryota</taxon>
        <taxon>Metazoa</taxon>
        <taxon>Chordata</taxon>
        <taxon>Craniata</taxon>
        <taxon>Vertebrata</taxon>
        <taxon>Euteleostomi</taxon>
        <taxon>Mammalia</taxon>
        <taxon>Eutheria</taxon>
        <taxon>Laurasiatheria</taxon>
        <taxon>Artiodactyla</taxon>
        <taxon>Whippomorpha</taxon>
        <taxon>Cetacea</taxon>
        <taxon>Mysticeti</taxon>
        <taxon>Eschrichtiidae</taxon>
        <taxon>Eschrichtius</taxon>
    </lineage>
</organism>
<dbReference type="PANTHER" id="PTHR35827">
    <property type="entry name" value="ZINC FINGER BED DOMAIN-CONTAINING PROTEIN 3"/>
    <property type="match status" value="1"/>
</dbReference>
<reference evidence="7 8" key="1">
    <citation type="submission" date="2022-11" db="EMBL/GenBank/DDBJ databases">
        <title>Whole genome sequence of Eschrichtius robustus ER-17-0199.</title>
        <authorList>
            <person name="Bruniche-Olsen A."/>
            <person name="Black A.N."/>
            <person name="Fields C.J."/>
            <person name="Walden K."/>
            <person name="Dewoody J.A."/>
        </authorList>
    </citation>
    <scope>NUCLEOTIDE SEQUENCE [LARGE SCALE GENOMIC DNA]</scope>
    <source>
        <strain evidence="7">ER-17-0199</strain>
        <tissue evidence="7">Blubber</tissue>
    </source>
</reference>
<dbReference type="PROSITE" id="PS50808">
    <property type="entry name" value="ZF_BED"/>
    <property type="match status" value="1"/>
</dbReference>
<keyword evidence="3" id="KW-0862">Zinc</keyword>
<evidence type="ECO:0000256" key="3">
    <source>
        <dbReference type="ARBA" id="ARBA00022833"/>
    </source>
</evidence>
<evidence type="ECO:0000256" key="2">
    <source>
        <dbReference type="ARBA" id="ARBA00022771"/>
    </source>
</evidence>
<evidence type="ECO:0000313" key="7">
    <source>
        <dbReference type="EMBL" id="KAJ8791971.1"/>
    </source>
</evidence>
<keyword evidence="1" id="KW-0479">Metal-binding</keyword>
<dbReference type="InterPro" id="IPR003656">
    <property type="entry name" value="Znf_BED"/>
</dbReference>
<evidence type="ECO:0000313" key="8">
    <source>
        <dbReference type="Proteomes" id="UP001159641"/>
    </source>
</evidence>
<feature type="domain" description="BED-type" evidence="6">
    <location>
        <begin position="11"/>
        <end position="72"/>
    </location>
</feature>
<accession>A0AB34HJT9</accession>
<proteinExistence type="predicted"/>
<comment type="caution">
    <text evidence="7">The sequence shown here is derived from an EMBL/GenBank/DDBJ whole genome shotgun (WGS) entry which is preliminary data.</text>
</comment>
<gene>
    <name evidence="7" type="ORF">J1605_020236</name>
</gene>
<dbReference type="PANTHER" id="PTHR35827:SF1">
    <property type="entry name" value="ZINC FINGER BED DOMAIN-CONTAINING PROTEIN 2"/>
    <property type="match status" value="1"/>
</dbReference>
<evidence type="ECO:0000256" key="5">
    <source>
        <dbReference type="SAM" id="MobiDB-lite"/>
    </source>
</evidence>
<keyword evidence="2 4" id="KW-0863">Zinc-finger</keyword>
<protein>
    <recommendedName>
        <fullName evidence="6">BED-type domain-containing protein</fullName>
    </recommendedName>
</protein>